<dbReference type="InterPro" id="IPR002867">
    <property type="entry name" value="IBR_dom"/>
</dbReference>
<dbReference type="InterPro" id="IPR031127">
    <property type="entry name" value="E3_UB_ligase_RBR"/>
</dbReference>
<evidence type="ECO:0000313" key="12">
    <source>
        <dbReference type="Proteomes" id="UP001480595"/>
    </source>
</evidence>
<dbReference type="PROSITE" id="PS51873">
    <property type="entry name" value="TRIAD"/>
    <property type="match status" value="1"/>
</dbReference>
<feature type="compositionally biased region" description="Acidic residues" evidence="9">
    <location>
        <begin position="241"/>
        <end position="257"/>
    </location>
</feature>
<evidence type="ECO:0000256" key="7">
    <source>
        <dbReference type="ARBA" id="ARBA00022786"/>
    </source>
</evidence>
<keyword evidence="12" id="KW-1185">Reference proteome</keyword>
<evidence type="ECO:0000256" key="4">
    <source>
        <dbReference type="ARBA" id="ARBA00022723"/>
    </source>
</evidence>
<dbReference type="PANTHER" id="PTHR11685">
    <property type="entry name" value="RBR FAMILY RING FINGER AND IBR DOMAIN-CONTAINING"/>
    <property type="match status" value="1"/>
</dbReference>
<dbReference type="Gene3D" id="1.20.120.1750">
    <property type="match status" value="1"/>
</dbReference>
<organism evidence="11 12">
    <name type="scientific">Apiospora phragmitis</name>
    <dbReference type="NCBI Taxonomy" id="2905665"/>
    <lineage>
        <taxon>Eukaryota</taxon>
        <taxon>Fungi</taxon>
        <taxon>Dikarya</taxon>
        <taxon>Ascomycota</taxon>
        <taxon>Pezizomycotina</taxon>
        <taxon>Sordariomycetes</taxon>
        <taxon>Xylariomycetidae</taxon>
        <taxon>Amphisphaeriales</taxon>
        <taxon>Apiosporaceae</taxon>
        <taxon>Apiospora</taxon>
    </lineage>
</organism>
<dbReference type="CDD" id="cd22584">
    <property type="entry name" value="Rcat_RBR_unk"/>
    <property type="match status" value="1"/>
</dbReference>
<comment type="catalytic activity">
    <reaction evidence="1">
        <text>[E2 ubiquitin-conjugating enzyme]-S-ubiquitinyl-L-cysteine + [acceptor protein]-L-lysine = [E2 ubiquitin-conjugating enzyme]-L-cysteine + [acceptor protein]-N(6)-ubiquitinyl-L-lysine.</text>
        <dbReference type="EC" id="2.3.2.31"/>
    </reaction>
</comment>
<dbReference type="SUPFAM" id="SSF57850">
    <property type="entry name" value="RING/U-box"/>
    <property type="match status" value="2"/>
</dbReference>
<proteinExistence type="predicted"/>
<keyword evidence="7" id="KW-0833">Ubl conjugation pathway</keyword>
<keyword evidence="5" id="KW-0677">Repeat</keyword>
<dbReference type="GeneID" id="92091782"/>
<keyword evidence="6" id="KW-0863">Zinc-finger</keyword>
<evidence type="ECO:0000256" key="6">
    <source>
        <dbReference type="ARBA" id="ARBA00022771"/>
    </source>
</evidence>
<dbReference type="Pfam" id="PF01485">
    <property type="entry name" value="IBR"/>
    <property type="match status" value="2"/>
</dbReference>
<evidence type="ECO:0000259" key="10">
    <source>
        <dbReference type="PROSITE" id="PS51873"/>
    </source>
</evidence>
<comment type="caution">
    <text evidence="11">The sequence shown here is derived from an EMBL/GenBank/DDBJ whole genome shotgun (WGS) entry which is preliminary data.</text>
</comment>
<accession>A0ABR1V173</accession>
<gene>
    <name evidence="11" type="ORF">PG994_007310</name>
</gene>
<evidence type="ECO:0000256" key="3">
    <source>
        <dbReference type="ARBA" id="ARBA00022679"/>
    </source>
</evidence>
<reference evidence="11 12" key="1">
    <citation type="submission" date="2023-01" db="EMBL/GenBank/DDBJ databases">
        <title>Analysis of 21 Apiospora genomes using comparative genomics revels a genus with tremendous synthesis potential of carbohydrate active enzymes and secondary metabolites.</title>
        <authorList>
            <person name="Sorensen T."/>
        </authorList>
    </citation>
    <scope>NUCLEOTIDE SEQUENCE [LARGE SCALE GENOMIC DNA]</scope>
    <source>
        <strain evidence="11 12">CBS 135458</strain>
    </source>
</reference>
<dbReference type="EC" id="2.3.2.31" evidence="2"/>
<keyword evidence="8" id="KW-0862">Zinc</keyword>
<dbReference type="RefSeq" id="XP_066715661.1">
    <property type="nucleotide sequence ID" value="XM_066858719.1"/>
</dbReference>
<dbReference type="EMBL" id="JAQQWL010000007">
    <property type="protein sequence ID" value="KAK8064672.1"/>
    <property type="molecule type" value="Genomic_DNA"/>
</dbReference>
<dbReference type="Proteomes" id="UP001480595">
    <property type="component" value="Unassembled WGS sequence"/>
</dbReference>
<evidence type="ECO:0000256" key="5">
    <source>
        <dbReference type="ARBA" id="ARBA00022737"/>
    </source>
</evidence>
<evidence type="ECO:0000256" key="2">
    <source>
        <dbReference type="ARBA" id="ARBA00012251"/>
    </source>
</evidence>
<feature type="region of interest" description="Disordered" evidence="9">
    <location>
        <begin position="239"/>
        <end position="264"/>
    </location>
</feature>
<protein>
    <recommendedName>
        <fullName evidence="2">RBR-type E3 ubiquitin transferase</fullName>
        <ecNumber evidence="2">2.3.2.31</ecNumber>
    </recommendedName>
</protein>
<evidence type="ECO:0000256" key="1">
    <source>
        <dbReference type="ARBA" id="ARBA00001798"/>
    </source>
</evidence>
<sequence>MAGATQPQNPTCDDQDASICIACGDAVAGIKSDDDRVLSCGHIYYWLCFAQHVKSSMTSLPFRPVKCCGPKPVAPLTIWVVQRGAREAGYTLTDVEVTRYLIMSDEAISRLPRVYCHRPECNVYIPAEDRSEKIGWCWDCEAETCLTCRQAGHDGACDEDLLKRYQEADEKLLQLAEEKGWRKCPTCNAMTERIEGCNYMICHCGQGFCYKCGIPMQDEVDHFHDSDLEYNMNDVVYNNNDVDEDEEDDDNDSDDETGERSLNM</sequence>
<keyword evidence="3" id="KW-0808">Transferase</keyword>
<name>A0ABR1V173_9PEZI</name>
<evidence type="ECO:0000313" key="11">
    <source>
        <dbReference type="EMBL" id="KAK8064672.1"/>
    </source>
</evidence>
<keyword evidence="4" id="KW-0479">Metal-binding</keyword>
<dbReference type="InterPro" id="IPR044066">
    <property type="entry name" value="TRIAD_supradom"/>
</dbReference>
<feature type="domain" description="RING-type" evidence="10">
    <location>
        <begin position="16"/>
        <end position="236"/>
    </location>
</feature>
<evidence type="ECO:0000256" key="8">
    <source>
        <dbReference type="ARBA" id="ARBA00022833"/>
    </source>
</evidence>
<evidence type="ECO:0000256" key="9">
    <source>
        <dbReference type="SAM" id="MobiDB-lite"/>
    </source>
</evidence>